<feature type="transmembrane region" description="Helical" evidence="1">
    <location>
        <begin position="310"/>
        <end position="332"/>
    </location>
</feature>
<dbReference type="STRING" id="1043493.SAMN05421637_1393"/>
<sequence>MVAAVVGVRLRTAWHLVRREWWRGVVAGLGLLWMLVMLPWLIWGQAVLADQGASVRGDLLVAAVAILTLGWVVVPLVLSGLDDTLDPSRFRALGVSARTIMPGITVAAFLTLPALFVGGALGILGLSWRASGGAVLAVAIAGLALAHGCLVLAARVSAAWGARVLSSRRAKLATFTALACALAAAAPVAYVLFRDGLTAVIEADLDPLLARLGGTPLGAGVAAPERAAAGDWWGAAWRLGLQAGWLVLLHAAWRDTVAHQLVSPLGRGGGAQRRHDRILEPVRTLIHPRDPATAAVHARLIRAWVSDPRYLASLAGVLLLPVTFFALVVPVFDLDRRWAYVVPVVLAATIGWGRHNDVAFDSTALWLDLVSGRLGQAVMRGRLAASASWALPLILVTALAVIAWAGRWDHAPGLLGACIGVLGVSLGVAAVSGVVIPYRAPAPGASPFGSEVGAVGAGLVAQLASSAVLAVLVPLVLLPFVLSLTVAPAWGWVACVVGAVAGVAGYAGGVRGAGAIYDRRAGALLAAVA</sequence>
<dbReference type="RefSeq" id="WP_042214947.1">
    <property type="nucleotide sequence ID" value="NZ_BBLU01000008.1"/>
</dbReference>
<dbReference type="OrthoDB" id="3261041at2"/>
<dbReference type="eggNOG" id="ENOG502Z89R">
    <property type="taxonomic scope" value="Bacteria"/>
</dbReference>
<accession>A0A1H6XS24</accession>
<dbReference type="Proteomes" id="UP000183315">
    <property type="component" value="Unassembled WGS sequence"/>
</dbReference>
<feature type="transmembrane region" description="Helical" evidence="1">
    <location>
        <begin position="452"/>
        <end position="477"/>
    </location>
</feature>
<keyword evidence="3" id="KW-1185">Reference proteome</keyword>
<proteinExistence type="predicted"/>
<evidence type="ECO:0000256" key="1">
    <source>
        <dbReference type="SAM" id="Phobius"/>
    </source>
</evidence>
<organism evidence="2 3">
    <name type="scientific">Demequina mangrovi</name>
    <dbReference type="NCBI Taxonomy" id="1043493"/>
    <lineage>
        <taxon>Bacteria</taxon>
        <taxon>Bacillati</taxon>
        <taxon>Actinomycetota</taxon>
        <taxon>Actinomycetes</taxon>
        <taxon>Micrococcales</taxon>
        <taxon>Demequinaceae</taxon>
        <taxon>Demequina</taxon>
    </lineage>
</organism>
<evidence type="ECO:0000313" key="2">
    <source>
        <dbReference type="EMBL" id="SEJ31841.1"/>
    </source>
</evidence>
<dbReference type="EMBL" id="FNZI01000003">
    <property type="protein sequence ID" value="SEJ31841.1"/>
    <property type="molecule type" value="Genomic_DNA"/>
</dbReference>
<feature type="transmembrane region" description="Helical" evidence="1">
    <location>
        <begin position="383"/>
        <end position="405"/>
    </location>
</feature>
<protein>
    <submittedName>
        <fullName evidence="2">ABC-2 type transport system permease protein</fullName>
    </submittedName>
</protein>
<feature type="transmembrane region" description="Helical" evidence="1">
    <location>
        <begin position="59"/>
        <end position="78"/>
    </location>
</feature>
<keyword evidence="1" id="KW-1133">Transmembrane helix</keyword>
<reference evidence="3" key="1">
    <citation type="submission" date="2016-10" db="EMBL/GenBank/DDBJ databases">
        <authorList>
            <person name="Varghese N."/>
        </authorList>
    </citation>
    <scope>NUCLEOTIDE SEQUENCE [LARGE SCALE GENOMIC DNA]</scope>
    <source>
        <strain evidence="3">DSM 24868</strain>
    </source>
</reference>
<name>A0A1H6XS24_9MICO</name>
<feature type="transmembrane region" description="Helical" evidence="1">
    <location>
        <begin position="99"/>
        <end position="128"/>
    </location>
</feature>
<feature type="transmembrane region" description="Helical" evidence="1">
    <location>
        <begin position="134"/>
        <end position="160"/>
    </location>
</feature>
<dbReference type="AlphaFoldDB" id="A0A1H6XS24"/>
<keyword evidence="1" id="KW-0472">Membrane</keyword>
<feature type="transmembrane region" description="Helical" evidence="1">
    <location>
        <begin position="489"/>
        <end position="510"/>
    </location>
</feature>
<feature type="transmembrane region" description="Helical" evidence="1">
    <location>
        <begin position="411"/>
        <end position="440"/>
    </location>
</feature>
<feature type="transmembrane region" description="Helical" evidence="1">
    <location>
        <begin position="172"/>
        <end position="193"/>
    </location>
</feature>
<evidence type="ECO:0000313" key="3">
    <source>
        <dbReference type="Proteomes" id="UP000183315"/>
    </source>
</evidence>
<keyword evidence="1" id="KW-0812">Transmembrane</keyword>
<feature type="transmembrane region" description="Helical" evidence="1">
    <location>
        <begin position="21"/>
        <end position="43"/>
    </location>
</feature>
<gene>
    <name evidence="2" type="ORF">SAMN05421637_1393</name>
</gene>